<keyword evidence="2" id="KW-1185">Reference proteome</keyword>
<reference evidence="1 2" key="1">
    <citation type="submission" date="2020-12" db="EMBL/GenBank/DDBJ databases">
        <title>Metabolic potential, ecology and presence of endohyphal bacteria is reflected in genomic diversity of Mucoromycotina.</title>
        <authorList>
            <person name="Muszewska A."/>
            <person name="Okrasinska A."/>
            <person name="Steczkiewicz K."/>
            <person name="Drgas O."/>
            <person name="Orlowska M."/>
            <person name="Perlinska-Lenart U."/>
            <person name="Aleksandrzak-Piekarczyk T."/>
            <person name="Szatraj K."/>
            <person name="Zielenkiewicz U."/>
            <person name="Pilsyk S."/>
            <person name="Malc E."/>
            <person name="Mieczkowski P."/>
            <person name="Kruszewska J.S."/>
            <person name="Biernat P."/>
            <person name="Pawlowska J."/>
        </authorList>
    </citation>
    <scope>NUCLEOTIDE SEQUENCE [LARGE SCALE GENOMIC DNA]</scope>
    <source>
        <strain evidence="1 2">CBS 142.35</strain>
    </source>
</reference>
<organism evidence="1 2">
    <name type="scientific">Circinella minor</name>
    <dbReference type="NCBI Taxonomy" id="1195481"/>
    <lineage>
        <taxon>Eukaryota</taxon>
        <taxon>Fungi</taxon>
        <taxon>Fungi incertae sedis</taxon>
        <taxon>Mucoromycota</taxon>
        <taxon>Mucoromycotina</taxon>
        <taxon>Mucoromycetes</taxon>
        <taxon>Mucorales</taxon>
        <taxon>Lichtheimiaceae</taxon>
        <taxon>Circinella</taxon>
    </lineage>
</organism>
<name>A0A8H7VMG2_9FUNG</name>
<evidence type="ECO:0000313" key="1">
    <source>
        <dbReference type="EMBL" id="KAG2219999.1"/>
    </source>
</evidence>
<dbReference type="OrthoDB" id="2285155at2759"/>
<gene>
    <name evidence="1" type="ORF">INT45_001898</name>
</gene>
<dbReference type="Proteomes" id="UP000646827">
    <property type="component" value="Unassembled WGS sequence"/>
</dbReference>
<sequence length="163" mass="18509">MWYGRHLSVHGIKEINDKSIHYQAAECSVPLFPGKYPQLAKLFKVVLSLKRSITKAQAMHDVLVKTTFELFLDSDNIGSRSPVDVVDKEDGFELGDETMGEVASLLSQPEEEQFKKCNEALTDFGKSYVGELLANQEELKFMYSTKPTLDDLSTFIDQYPYED</sequence>
<evidence type="ECO:0000313" key="2">
    <source>
        <dbReference type="Proteomes" id="UP000646827"/>
    </source>
</evidence>
<comment type="caution">
    <text evidence="1">The sequence shown here is derived from an EMBL/GenBank/DDBJ whole genome shotgun (WGS) entry which is preliminary data.</text>
</comment>
<accession>A0A8H7VMG2</accession>
<dbReference type="EMBL" id="JAEPRB010000156">
    <property type="protein sequence ID" value="KAG2219999.1"/>
    <property type="molecule type" value="Genomic_DNA"/>
</dbReference>
<protein>
    <submittedName>
        <fullName evidence="1">Uncharacterized protein</fullName>
    </submittedName>
</protein>
<dbReference type="AlphaFoldDB" id="A0A8H7VMG2"/>
<proteinExistence type="predicted"/>